<dbReference type="SUPFAM" id="SSF53187">
    <property type="entry name" value="Zn-dependent exopeptidases"/>
    <property type="match status" value="1"/>
</dbReference>
<accession>A0AAW9RAV1</accession>
<dbReference type="Pfam" id="PF10994">
    <property type="entry name" value="DUF2817"/>
    <property type="match status" value="1"/>
</dbReference>
<comment type="caution">
    <text evidence="1">The sequence shown here is derived from an EMBL/GenBank/DDBJ whole genome shotgun (WGS) entry which is preliminary data.</text>
</comment>
<dbReference type="CDD" id="cd06233">
    <property type="entry name" value="M14-like"/>
    <property type="match status" value="1"/>
</dbReference>
<dbReference type="RefSeq" id="WP_340328220.1">
    <property type="nucleotide sequence ID" value="NZ_JAZHOF010000001.1"/>
</dbReference>
<dbReference type="Gene3D" id="3.40.630.10">
    <property type="entry name" value="Zn peptidases"/>
    <property type="match status" value="1"/>
</dbReference>
<protein>
    <submittedName>
        <fullName evidence="1">M14 family metallopeptidase</fullName>
    </submittedName>
</protein>
<gene>
    <name evidence="1" type="ORF">V3328_03355</name>
</gene>
<dbReference type="AlphaFoldDB" id="A0AAW9RAV1"/>
<sequence length="361" mass="40113">MTDPFSDSYGEARGRFIAAASRAGGSVKSYVNPKAHGPRGGSLCMETAVFGPPDAEKALLILSGTHGQEGYTGSAGQLAFMGSQAFADRDPSIRILLIHALNPYGFAYDTRVNENNVDLNRNFVDFSAALPRNEGYAEIHSLICPDEWTEECRSETIFRDRINGDRFTEWMNAINAGQYQEPTGFGFGGTQREWSNETLEAILAAELSGIRKLGFIDWHTGLGGYGEPFFLCFNEQGGPDWERACQWWGRERVDTQSGFDGAPRPQYSGLVFQGVQKFVAPAEMTGAVIEFGTGPILEIFDWHRRDRWLRFGTGPDDAEMRTRFRKGVRDALFPTDPEWRRSVLTHAETIQAQALAGVAAW</sequence>
<proteinExistence type="predicted"/>
<dbReference type="InterPro" id="IPR021259">
    <property type="entry name" value="DUF2817"/>
</dbReference>
<evidence type="ECO:0000313" key="2">
    <source>
        <dbReference type="Proteomes" id="UP001378188"/>
    </source>
</evidence>
<evidence type="ECO:0000313" key="1">
    <source>
        <dbReference type="EMBL" id="MEJ8570492.1"/>
    </source>
</evidence>
<reference evidence="1 2" key="1">
    <citation type="submission" date="2024-02" db="EMBL/GenBank/DDBJ databases">
        <title>Genome analysis and characterization of Microbaculum marinisediminis sp. nov., isolated from marine sediment.</title>
        <authorList>
            <person name="Du Z.-J."/>
            <person name="Ye Y.-Q."/>
            <person name="Zhang Z.-R."/>
            <person name="Yuan S.-M."/>
            <person name="Zhang X.-Y."/>
        </authorList>
    </citation>
    <scope>NUCLEOTIDE SEQUENCE [LARGE SCALE GENOMIC DNA]</scope>
    <source>
        <strain evidence="1 2">SDUM1044001</strain>
    </source>
</reference>
<dbReference type="Proteomes" id="UP001378188">
    <property type="component" value="Unassembled WGS sequence"/>
</dbReference>
<dbReference type="EMBL" id="JAZHOF010000001">
    <property type="protein sequence ID" value="MEJ8570492.1"/>
    <property type="molecule type" value="Genomic_DNA"/>
</dbReference>
<name>A0AAW9RAV1_9HYPH</name>
<keyword evidence="2" id="KW-1185">Reference proteome</keyword>
<organism evidence="1 2">
    <name type="scientific">Microbaculum marinum</name>
    <dbReference type="NCBI Taxonomy" id="1764581"/>
    <lineage>
        <taxon>Bacteria</taxon>
        <taxon>Pseudomonadati</taxon>
        <taxon>Pseudomonadota</taxon>
        <taxon>Alphaproteobacteria</taxon>
        <taxon>Hyphomicrobiales</taxon>
        <taxon>Tepidamorphaceae</taxon>
        <taxon>Microbaculum</taxon>
    </lineage>
</organism>